<protein>
    <recommendedName>
        <fullName evidence="1">DUF7149 domain-containing protein</fullName>
    </recommendedName>
</protein>
<keyword evidence="3" id="KW-1185">Reference proteome</keyword>
<dbReference type="RefSeq" id="WP_076423004.1">
    <property type="nucleotide sequence ID" value="NZ_FTNM01000006.1"/>
</dbReference>
<accession>A0A1N7AMM2</accession>
<reference evidence="3" key="1">
    <citation type="submission" date="2017-01" db="EMBL/GenBank/DDBJ databases">
        <authorList>
            <person name="Varghese N."/>
            <person name="Submissions S."/>
        </authorList>
    </citation>
    <scope>NUCLEOTIDE SEQUENCE [LARGE SCALE GENOMIC DNA]</scope>
    <source>
        <strain evidence="3">DM9</strain>
    </source>
</reference>
<dbReference type="STRING" id="1077936.SAMN05421545_3444"/>
<dbReference type="OrthoDB" id="854146at2"/>
<dbReference type="InterPro" id="IPR055573">
    <property type="entry name" value="DUF7149"/>
</dbReference>
<evidence type="ECO:0000313" key="3">
    <source>
        <dbReference type="Proteomes" id="UP000185924"/>
    </source>
</evidence>
<proteinExistence type="predicted"/>
<evidence type="ECO:0000313" key="2">
    <source>
        <dbReference type="EMBL" id="SIR40400.1"/>
    </source>
</evidence>
<dbReference type="AlphaFoldDB" id="A0A1N7AMM2"/>
<dbReference type="Proteomes" id="UP000185924">
    <property type="component" value="Unassembled WGS sequence"/>
</dbReference>
<name>A0A1N7AMM2_9BACT</name>
<organism evidence="2 3">
    <name type="scientific">Pontibacter lucknowensis</name>
    <dbReference type="NCBI Taxonomy" id="1077936"/>
    <lineage>
        <taxon>Bacteria</taxon>
        <taxon>Pseudomonadati</taxon>
        <taxon>Bacteroidota</taxon>
        <taxon>Cytophagia</taxon>
        <taxon>Cytophagales</taxon>
        <taxon>Hymenobacteraceae</taxon>
        <taxon>Pontibacter</taxon>
    </lineage>
</organism>
<feature type="domain" description="DUF7149" evidence="1">
    <location>
        <begin position="8"/>
        <end position="74"/>
    </location>
</feature>
<sequence>MQQNILRRQALNKAYLRLKTSRPDMEAYKAALRTLLDSINLSESEEHEKNHLHDFLKAAFYAQYGVKTKGKTDLNYEAMHELVLYYLRERVEHKNHDLKYDVKLVDPGFAMPRAEYEMQDLITVKV</sequence>
<gene>
    <name evidence="2" type="ORF">SAMN05421545_3444</name>
</gene>
<evidence type="ECO:0000259" key="1">
    <source>
        <dbReference type="Pfam" id="PF23653"/>
    </source>
</evidence>
<dbReference type="Pfam" id="PF23653">
    <property type="entry name" value="DUF7149"/>
    <property type="match status" value="1"/>
</dbReference>
<dbReference type="EMBL" id="FTNM01000006">
    <property type="protein sequence ID" value="SIR40400.1"/>
    <property type="molecule type" value="Genomic_DNA"/>
</dbReference>